<dbReference type="InterPro" id="IPR001119">
    <property type="entry name" value="SLH_dom"/>
</dbReference>
<keyword evidence="1" id="KW-0732">Signal</keyword>
<protein>
    <submittedName>
        <fullName evidence="3">S-layer family protein</fullName>
    </submittedName>
</protein>
<feature type="domain" description="SLH" evidence="2">
    <location>
        <begin position="23"/>
        <end position="86"/>
    </location>
</feature>
<dbReference type="RefSeq" id="WP_133955527.1">
    <property type="nucleotide sequence ID" value="NZ_SORI01000001.1"/>
</dbReference>
<organism evidence="3 4">
    <name type="scientific">Aminivibrio pyruvatiphilus</name>
    <dbReference type="NCBI Taxonomy" id="1005740"/>
    <lineage>
        <taxon>Bacteria</taxon>
        <taxon>Thermotogati</taxon>
        <taxon>Synergistota</taxon>
        <taxon>Synergistia</taxon>
        <taxon>Synergistales</taxon>
        <taxon>Aminobacteriaceae</taxon>
        <taxon>Aminivibrio</taxon>
    </lineage>
</organism>
<name>A0A4R8MGJ6_9BACT</name>
<dbReference type="Pfam" id="PF00395">
    <property type="entry name" value="SLH"/>
    <property type="match status" value="1"/>
</dbReference>
<evidence type="ECO:0000313" key="4">
    <source>
        <dbReference type="Proteomes" id="UP000295066"/>
    </source>
</evidence>
<evidence type="ECO:0000313" key="3">
    <source>
        <dbReference type="EMBL" id="TDY65113.1"/>
    </source>
</evidence>
<dbReference type="AlphaFoldDB" id="A0A4R8MGJ6"/>
<proteinExistence type="predicted"/>
<dbReference type="SUPFAM" id="SSF56935">
    <property type="entry name" value="Porins"/>
    <property type="match status" value="1"/>
</dbReference>
<accession>A0A4R8MGJ6</accession>
<keyword evidence="4" id="KW-1185">Reference proteome</keyword>
<reference evidence="3 4" key="1">
    <citation type="submission" date="2019-03" db="EMBL/GenBank/DDBJ databases">
        <title>Genomic Encyclopedia of Type Strains, Phase IV (KMG-IV): sequencing the most valuable type-strain genomes for metagenomic binning, comparative biology and taxonomic classification.</title>
        <authorList>
            <person name="Goeker M."/>
        </authorList>
    </citation>
    <scope>NUCLEOTIDE SEQUENCE [LARGE SCALE GENOMIC DNA]</scope>
    <source>
        <strain evidence="3 4">DSM 25964</strain>
    </source>
</reference>
<dbReference type="PANTHER" id="PTHR43308">
    <property type="entry name" value="OUTER MEMBRANE PROTEIN ALPHA-RELATED"/>
    <property type="match status" value="1"/>
</dbReference>
<evidence type="ECO:0000259" key="2">
    <source>
        <dbReference type="PROSITE" id="PS51272"/>
    </source>
</evidence>
<sequence length="506" mass="56977">MKKILALVAVIALVAFAAPAFAAANPFMDVPMNHWAYDAIGQLAARGVLSGYPDGTYKGNQPMTRYEVASAVARALAVVDMTKASKQDVEMLKKLVVEFKDELDALGVKVDKLDGRVAALEAGVGGWKFWGQFRMDAKWASEKDGLYTTGDTDFNLNRFRIFGQKKVDDNISVTFRIGKSGVNTVAWERYFVTAKMPWDVTMHAGLYLTDWEGDDRLYHGSENDAKFTDRSMTGFWFTKDFGMGMFQVFAAHFDEDLNTSPTQKWFYDNNLGQYILKTTHEKEGYEFGARFRVNFNENFWLSGNYIKRTFDDSPFLGESYGRPDPSPNPSGTVGVTEDKQAWWVALGGKFNSGWTATFAYYDVDNGGTNNSGNAYQGIVNIDQSVLKFTSLWLEYMKIDDATFNVWTAGTWDTYGTVTGTSLGNYDDILFVRADQKWNDKWATFLRYFHGSARNPAADNTKNYTFGVKYWYAPAMSFELAYDKIESAGTVAGADDHVIRLRTIVDF</sequence>
<dbReference type="InterPro" id="IPR051465">
    <property type="entry name" value="Cell_Envelope_Struct_Comp"/>
</dbReference>
<feature type="chain" id="PRO_5020207981" evidence="1">
    <location>
        <begin position="23"/>
        <end position="506"/>
    </location>
</feature>
<dbReference type="PROSITE" id="PS51272">
    <property type="entry name" value="SLH"/>
    <property type="match status" value="1"/>
</dbReference>
<evidence type="ECO:0000256" key="1">
    <source>
        <dbReference type="SAM" id="SignalP"/>
    </source>
</evidence>
<dbReference type="PANTHER" id="PTHR43308:SF1">
    <property type="entry name" value="OUTER MEMBRANE PROTEIN ALPHA"/>
    <property type="match status" value="1"/>
</dbReference>
<feature type="signal peptide" evidence="1">
    <location>
        <begin position="1"/>
        <end position="22"/>
    </location>
</feature>
<comment type="caution">
    <text evidence="3">The sequence shown here is derived from an EMBL/GenBank/DDBJ whole genome shotgun (WGS) entry which is preliminary data.</text>
</comment>
<dbReference type="OrthoDB" id="185675at2"/>
<dbReference type="Proteomes" id="UP000295066">
    <property type="component" value="Unassembled WGS sequence"/>
</dbReference>
<gene>
    <name evidence="3" type="ORF">C8D99_101263</name>
</gene>
<dbReference type="EMBL" id="SORI01000001">
    <property type="protein sequence ID" value="TDY65113.1"/>
    <property type="molecule type" value="Genomic_DNA"/>
</dbReference>